<evidence type="ECO:0000256" key="3">
    <source>
        <dbReference type="ARBA" id="ARBA00023239"/>
    </source>
</evidence>
<protein>
    <submittedName>
        <fullName evidence="5">Aldolase</fullName>
    </submittedName>
</protein>
<dbReference type="GO" id="GO:0016832">
    <property type="term" value="F:aldehyde-lyase activity"/>
    <property type="evidence" value="ECO:0007669"/>
    <property type="project" value="TreeGrafter"/>
</dbReference>
<evidence type="ECO:0000259" key="4">
    <source>
        <dbReference type="Pfam" id="PF03328"/>
    </source>
</evidence>
<keyword evidence="2" id="KW-0479">Metal-binding</keyword>
<dbReference type="GO" id="GO:0005737">
    <property type="term" value="C:cytoplasm"/>
    <property type="evidence" value="ECO:0007669"/>
    <property type="project" value="TreeGrafter"/>
</dbReference>
<dbReference type="Pfam" id="PF03328">
    <property type="entry name" value="HpcH_HpaI"/>
    <property type="match status" value="1"/>
</dbReference>
<dbReference type="SUPFAM" id="SSF51621">
    <property type="entry name" value="Phosphoenolpyruvate/pyruvate domain"/>
    <property type="match status" value="1"/>
</dbReference>
<evidence type="ECO:0000313" key="5">
    <source>
        <dbReference type="EMBL" id="HIW86541.1"/>
    </source>
</evidence>
<dbReference type="GO" id="GO:0046872">
    <property type="term" value="F:metal ion binding"/>
    <property type="evidence" value="ECO:0007669"/>
    <property type="project" value="UniProtKB-KW"/>
</dbReference>
<dbReference type="PANTHER" id="PTHR30502">
    <property type="entry name" value="2-KETO-3-DEOXY-L-RHAMNONATE ALDOLASE"/>
    <property type="match status" value="1"/>
</dbReference>
<dbReference type="Proteomes" id="UP000824205">
    <property type="component" value="Unassembled WGS sequence"/>
</dbReference>
<dbReference type="InterPro" id="IPR005000">
    <property type="entry name" value="Aldolase/citrate-lyase_domain"/>
</dbReference>
<evidence type="ECO:0000313" key="6">
    <source>
        <dbReference type="Proteomes" id="UP000824205"/>
    </source>
</evidence>
<name>A0A9D1RE27_9FIRM</name>
<reference evidence="5" key="2">
    <citation type="submission" date="2021-04" db="EMBL/GenBank/DDBJ databases">
        <authorList>
            <person name="Gilroy R."/>
        </authorList>
    </citation>
    <scope>NUCLEOTIDE SEQUENCE</scope>
    <source>
        <strain evidence="5">421</strain>
    </source>
</reference>
<proteinExistence type="inferred from homology"/>
<dbReference type="EMBL" id="DXGE01000034">
    <property type="protein sequence ID" value="HIW86541.1"/>
    <property type="molecule type" value="Genomic_DNA"/>
</dbReference>
<dbReference type="Gene3D" id="3.20.20.60">
    <property type="entry name" value="Phosphoenolpyruvate-binding domains"/>
    <property type="match status" value="1"/>
</dbReference>
<reference evidence="5" key="1">
    <citation type="journal article" date="2021" name="PeerJ">
        <title>Extensive microbial diversity within the chicken gut microbiome revealed by metagenomics and culture.</title>
        <authorList>
            <person name="Gilroy R."/>
            <person name="Ravi A."/>
            <person name="Getino M."/>
            <person name="Pursley I."/>
            <person name="Horton D.L."/>
            <person name="Alikhan N.F."/>
            <person name="Baker D."/>
            <person name="Gharbi K."/>
            <person name="Hall N."/>
            <person name="Watson M."/>
            <person name="Adriaenssens E.M."/>
            <person name="Foster-Nyarko E."/>
            <person name="Jarju S."/>
            <person name="Secka A."/>
            <person name="Antonio M."/>
            <person name="Oren A."/>
            <person name="Chaudhuri R.R."/>
            <person name="La Ragione R."/>
            <person name="Hildebrand F."/>
            <person name="Pallen M.J."/>
        </authorList>
    </citation>
    <scope>NUCLEOTIDE SEQUENCE</scope>
    <source>
        <strain evidence="5">421</strain>
    </source>
</reference>
<dbReference type="PANTHER" id="PTHR30502:SF0">
    <property type="entry name" value="PHOSPHOENOLPYRUVATE CARBOXYLASE FAMILY PROTEIN"/>
    <property type="match status" value="1"/>
</dbReference>
<sequence length="255" mass="28439">MNKILQNFRNKLDNGECVYGIFMKTGDPMFVEAASLGGFDYVILDTEHGPVSIESQQNNIRAAEARGAVPIIRLKDSGENTVGKALDIGAYGIQVPQINSAEDAEKVVKFAKFYPYGMRGVCRFVRAADYSAMDRYDYFEDSKNLLIILQLEGVKAIENLDEILEVDGVDILFIGPYDLSQSLGIPGQVNDPIVVEEMKKIVAKAKKKNKVIGTFVDTPQDLVMWRELGVKYLSYSVDVGIFLDACRDLNRSFDK</sequence>
<evidence type="ECO:0000256" key="1">
    <source>
        <dbReference type="ARBA" id="ARBA00005568"/>
    </source>
</evidence>
<feature type="domain" description="HpcH/HpaI aldolase/citrate lyase" evidence="4">
    <location>
        <begin position="19"/>
        <end position="244"/>
    </location>
</feature>
<accession>A0A9D1RE27</accession>
<dbReference type="InterPro" id="IPR015813">
    <property type="entry name" value="Pyrv/PenolPyrv_kinase-like_dom"/>
</dbReference>
<dbReference type="InterPro" id="IPR050251">
    <property type="entry name" value="HpcH-HpaI_aldolase"/>
</dbReference>
<keyword evidence="3" id="KW-0456">Lyase</keyword>
<comment type="caution">
    <text evidence="5">The sequence shown here is derived from an EMBL/GenBank/DDBJ whole genome shotgun (WGS) entry which is preliminary data.</text>
</comment>
<comment type="similarity">
    <text evidence="1">Belongs to the HpcH/HpaI aldolase family.</text>
</comment>
<organism evidence="5 6">
    <name type="scientific">Candidatus Eubacterium faecipullorum</name>
    <dbReference type="NCBI Taxonomy" id="2838571"/>
    <lineage>
        <taxon>Bacteria</taxon>
        <taxon>Bacillati</taxon>
        <taxon>Bacillota</taxon>
        <taxon>Clostridia</taxon>
        <taxon>Eubacteriales</taxon>
        <taxon>Eubacteriaceae</taxon>
        <taxon>Eubacterium</taxon>
    </lineage>
</organism>
<dbReference type="AlphaFoldDB" id="A0A9D1RE27"/>
<dbReference type="InterPro" id="IPR040442">
    <property type="entry name" value="Pyrv_kinase-like_dom_sf"/>
</dbReference>
<gene>
    <name evidence="5" type="ORF">IAA48_08620</name>
</gene>
<evidence type="ECO:0000256" key="2">
    <source>
        <dbReference type="ARBA" id="ARBA00022723"/>
    </source>
</evidence>